<evidence type="ECO:0000313" key="3">
    <source>
        <dbReference type="EMBL" id="MEZ0473904.1"/>
    </source>
</evidence>
<sequence>MRRFLLALLLSWMPGIATAGDVDAPLQFRVVEGSVLNAFHRQGPVAAHLLLGSGRRPRLLVAFPAGNSGVGVWFEATSMPVRWTLGEVEGISRPDASGRPLHGIAAEASVDASRLVVRDAVLGSVRVLRDFQLGTAYPASVATPAQVSAQGVAWARARIDGKPGYAVSIELLDGRVHGGDGTPLVLTPAREGEPLRLRIAALTGEQPLTPIAAEDLFDAGADRDPRSRQALQFLSYREKFLAGSWRFNTYFGRDTLMSLRLLLPGLQPAAIEDGLASVLERLDAQGEVAHEEDIGEFALLRRREDDAPGAGTDDTPIYDYAMIDDDLMLAPVAAAYLLDRPQGRTRAAAFLARTTTAGEPLGAALARNFDFVLRSARAFSRRPVAGHLVSLKPGRNTGQWRDSQEGLAGGRTPYDVNAVFMPAALDAIARFQRTDLLKPYANAEQRQAFSTARDQAAVWSRQAPPLFRTTLTAPAAREAIVRHAQAQGIDPAPALASVPHAGLRFDALALDAAGRPIPVLHSDGGFALLFLEPEPQVLETLVENILRPFPAGLLTGAGLLVANPAYADAGIAAEFGRTAYHGTVVWSWQQALLAAGLARQLQRDDLPAASRTRLRDAQRRVWRVIDATRAIRTSELWSWSYDDGRYRIEPFGQSSGDADESNAAQLWSTVYLAIPPPAPEDARHEPEPRRSVPPIVSAVP</sequence>
<accession>A0ABV4HME8</accession>
<organism evidence="3 4">
    <name type="scientific">Luteimonas salinilitoris</name>
    <dbReference type="NCBI Taxonomy" id="3237697"/>
    <lineage>
        <taxon>Bacteria</taxon>
        <taxon>Pseudomonadati</taxon>
        <taxon>Pseudomonadota</taxon>
        <taxon>Gammaproteobacteria</taxon>
        <taxon>Lysobacterales</taxon>
        <taxon>Lysobacteraceae</taxon>
        <taxon>Luteimonas</taxon>
    </lineage>
</organism>
<keyword evidence="2" id="KW-0732">Signal</keyword>
<feature type="signal peptide" evidence="2">
    <location>
        <begin position="1"/>
        <end position="19"/>
    </location>
</feature>
<dbReference type="Proteomes" id="UP001566331">
    <property type="component" value="Unassembled WGS sequence"/>
</dbReference>
<dbReference type="InterPro" id="IPR008928">
    <property type="entry name" value="6-hairpin_glycosidase_sf"/>
</dbReference>
<gene>
    <name evidence="3" type="ORF">AB6713_04635</name>
</gene>
<protein>
    <recommendedName>
        <fullName evidence="5">Lipoprotein</fullName>
    </recommendedName>
</protein>
<feature type="chain" id="PRO_5046672106" description="Lipoprotein" evidence="2">
    <location>
        <begin position="20"/>
        <end position="700"/>
    </location>
</feature>
<feature type="compositionally biased region" description="Basic and acidic residues" evidence="1">
    <location>
        <begin position="680"/>
        <end position="690"/>
    </location>
</feature>
<dbReference type="EMBL" id="JBFWIC010000004">
    <property type="protein sequence ID" value="MEZ0473904.1"/>
    <property type="molecule type" value="Genomic_DNA"/>
</dbReference>
<feature type="region of interest" description="Disordered" evidence="1">
    <location>
        <begin position="677"/>
        <end position="700"/>
    </location>
</feature>
<evidence type="ECO:0000256" key="2">
    <source>
        <dbReference type="SAM" id="SignalP"/>
    </source>
</evidence>
<keyword evidence="4" id="KW-1185">Reference proteome</keyword>
<dbReference type="RefSeq" id="WP_370562613.1">
    <property type="nucleotide sequence ID" value="NZ_JBFWIB010000002.1"/>
</dbReference>
<reference evidence="3 4" key="1">
    <citation type="submission" date="2024-07" db="EMBL/GenBank/DDBJ databases">
        <title>Luteimonas salilacus sp. nov., isolated from the shore soil of Salt Lake in Tibet of China.</title>
        <authorList>
            <person name="Zhang X."/>
            <person name="Li A."/>
        </authorList>
    </citation>
    <scope>NUCLEOTIDE SEQUENCE [LARGE SCALE GENOMIC DNA]</scope>
    <source>
        <strain evidence="3 4">B3-2-R+30</strain>
    </source>
</reference>
<name>A0ABV4HME8_9GAMM</name>
<evidence type="ECO:0000256" key="1">
    <source>
        <dbReference type="SAM" id="MobiDB-lite"/>
    </source>
</evidence>
<proteinExistence type="predicted"/>
<dbReference type="SUPFAM" id="SSF48208">
    <property type="entry name" value="Six-hairpin glycosidases"/>
    <property type="match status" value="1"/>
</dbReference>
<comment type="caution">
    <text evidence="3">The sequence shown here is derived from an EMBL/GenBank/DDBJ whole genome shotgun (WGS) entry which is preliminary data.</text>
</comment>
<evidence type="ECO:0008006" key="5">
    <source>
        <dbReference type="Google" id="ProtNLM"/>
    </source>
</evidence>
<evidence type="ECO:0000313" key="4">
    <source>
        <dbReference type="Proteomes" id="UP001566331"/>
    </source>
</evidence>